<keyword evidence="2" id="KW-0328">Glycosyltransferase</keyword>
<comment type="caution">
    <text evidence="6">The sequence shown here is derived from an EMBL/GenBank/DDBJ whole genome shotgun (WGS) entry which is preliminary data.</text>
</comment>
<evidence type="ECO:0000259" key="5">
    <source>
        <dbReference type="Pfam" id="PF00535"/>
    </source>
</evidence>
<dbReference type="PANTHER" id="PTHR43685:SF5">
    <property type="entry name" value="GLYCOSYLTRANSFERASE EPSE-RELATED"/>
    <property type="match status" value="1"/>
</dbReference>
<comment type="similarity">
    <text evidence="1">Belongs to the glycosyltransferase 2 family.</text>
</comment>
<feature type="transmembrane region" description="Helical" evidence="4">
    <location>
        <begin position="240"/>
        <end position="260"/>
    </location>
</feature>
<dbReference type="OrthoDB" id="9815829at2"/>
<keyword evidence="4" id="KW-0812">Transmembrane</keyword>
<evidence type="ECO:0000256" key="2">
    <source>
        <dbReference type="ARBA" id="ARBA00022676"/>
    </source>
</evidence>
<protein>
    <submittedName>
        <fullName evidence="6">Glycosyltransferase</fullName>
    </submittedName>
</protein>
<gene>
    <name evidence="6" type="ORF">FC84_GL000756</name>
</gene>
<accession>A0A0R2BSR4</accession>
<dbReference type="GO" id="GO:0016757">
    <property type="term" value="F:glycosyltransferase activity"/>
    <property type="evidence" value="ECO:0007669"/>
    <property type="project" value="UniProtKB-KW"/>
</dbReference>
<dbReference type="InterPro" id="IPR050834">
    <property type="entry name" value="Glycosyltransf_2"/>
</dbReference>
<dbReference type="Pfam" id="PF00535">
    <property type="entry name" value="Glycos_transf_2"/>
    <property type="match status" value="1"/>
</dbReference>
<keyword evidence="4" id="KW-1133">Transmembrane helix</keyword>
<feature type="domain" description="Glycosyltransferase 2-like" evidence="5">
    <location>
        <begin position="9"/>
        <end position="167"/>
    </location>
</feature>
<keyword evidence="7" id="KW-1185">Reference proteome</keyword>
<keyword evidence="3 6" id="KW-0808">Transferase</keyword>
<organism evidence="6 7">
    <name type="scientific">Lapidilactobacillus dextrinicus DSM 20335</name>
    <dbReference type="NCBI Taxonomy" id="1423738"/>
    <lineage>
        <taxon>Bacteria</taxon>
        <taxon>Bacillati</taxon>
        <taxon>Bacillota</taxon>
        <taxon>Bacilli</taxon>
        <taxon>Lactobacillales</taxon>
        <taxon>Lactobacillaceae</taxon>
        <taxon>Lapidilactobacillus</taxon>
    </lineage>
</organism>
<dbReference type="PATRIC" id="fig|1423738.3.peg.765"/>
<sequence>MIMKQPKVSIIMGIYNCEQTLQHCFESLLQQTFTDWQLIMCEDGSQDNTYEIAKQIQKRHPEKVVLLRNQNNLGLNETLNRCLAVATGEYIARQDADDLSLSERLRLEVDFLDSHPEYALVSGRKDHFDEEGIWGNLGDVEKPTMKDIFFGPPFCHPSCMMRASALRQVDGYSIDRRLLRVEDYHLWYKFYRSGFNGYNLQQTIYLYADARNDYSKRNWQNRLNEMRLKHLIIREVHLPWYYYVFALRPIIVGLLPMPIYHHLHRRRLQN</sequence>
<reference evidence="6 7" key="1">
    <citation type="journal article" date="2015" name="Genome Announc.">
        <title>Expanding the biotechnology potential of lactobacilli through comparative genomics of 213 strains and associated genera.</title>
        <authorList>
            <person name="Sun Z."/>
            <person name="Harris H.M."/>
            <person name="McCann A."/>
            <person name="Guo C."/>
            <person name="Argimon S."/>
            <person name="Zhang W."/>
            <person name="Yang X."/>
            <person name="Jeffery I.B."/>
            <person name="Cooney J.C."/>
            <person name="Kagawa T.F."/>
            <person name="Liu W."/>
            <person name="Song Y."/>
            <person name="Salvetti E."/>
            <person name="Wrobel A."/>
            <person name="Rasinkangas P."/>
            <person name="Parkhill J."/>
            <person name="Rea M.C."/>
            <person name="O'Sullivan O."/>
            <person name="Ritari J."/>
            <person name="Douillard F.P."/>
            <person name="Paul Ross R."/>
            <person name="Yang R."/>
            <person name="Briner A.E."/>
            <person name="Felis G.E."/>
            <person name="de Vos W.M."/>
            <person name="Barrangou R."/>
            <person name="Klaenhammer T.R."/>
            <person name="Caufield P.W."/>
            <person name="Cui Y."/>
            <person name="Zhang H."/>
            <person name="O'Toole P.W."/>
        </authorList>
    </citation>
    <scope>NUCLEOTIDE SEQUENCE [LARGE SCALE GENOMIC DNA]</scope>
    <source>
        <strain evidence="6 7">DSM 20335</strain>
    </source>
</reference>
<evidence type="ECO:0000313" key="7">
    <source>
        <dbReference type="Proteomes" id="UP000051813"/>
    </source>
</evidence>
<name>A0A0R2BSR4_9LACO</name>
<proteinExistence type="inferred from homology"/>
<dbReference type="InterPro" id="IPR001173">
    <property type="entry name" value="Glyco_trans_2-like"/>
</dbReference>
<dbReference type="Gene3D" id="3.90.550.10">
    <property type="entry name" value="Spore Coat Polysaccharide Biosynthesis Protein SpsA, Chain A"/>
    <property type="match status" value="1"/>
</dbReference>
<dbReference type="EMBL" id="AYYK01000016">
    <property type="protein sequence ID" value="KRM78499.1"/>
    <property type="molecule type" value="Genomic_DNA"/>
</dbReference>
<evidence type="ECO:0000313" key="6">
    <source>
        <dbReference type="EMBL" id="KRM78499.1"/>
    </source>
</evidence>
<dbReference type="InterPro" id="IPR029044">
    <property type="entry name" value="Nucleotide-diphossugar_trans"/>
</dbReference>
<dbReference type="SUPFAM" id="SSF53448">
    <property type="entry name" value="Nucleotide-diphospho-sugar transferases"/>
    <property type="match status" value="1"/>
</dbReference>
<evidence type="ECO:0000256" key="3">
    <source>
        <dbReference type="ARBA" id="ARBA00022679"/>
    </source>
</evidence>
<evidence type="ECO:0000256" key="4">
    <source>
        <dbReference type="SAM" id="Phobius"/>
    </source>
</evidence>
<dbReference type="AlphaFoldDB" id="A0A0R2BSR4"/>
<evidence type="ECO:0000256" key="1">
    <source>
        <dbReference type="ARBA" id="ARBA00006739"/>
    </source>
</evidence>
<dbReference type="STRING" id="1423738.FC84_GL000756"/>
<dbReference type="PANTHER" id="PTHR43685">
    <property type="entry name" value="GLYCOSYLTRANSFERASE"/>
    <property type="match status" value="1"/>
</dbReference>
<dbReference type="Proteomes" id="UP000051813">
    <property type="component" value="Unassembled WGS sequence"/>
</dbReference>
<keyword evidence="4" id="KW-0472">Membrane</keyword>